<gene>
    <name evidence="1" type="ORF">Cboi01_000066100</name>
</gene>
<accession>A0ACB5TGU3</accession>
<protein>
    <submittedName>
        <fullName evidence="1">Unnamed protein product</fullName>
    </submittedName>
</protein>
<proteinExistence type="predicted"/>
<reference evidence="1" key="1">
    <citation type="submission" date="2023-04" db="EMBL/GenBank/DDBJ databases">
        <title>Candida boidinii NBRC 1967.</title>
        <authorList>
            <person name="Ichikawa N."/>
            <person name="Sato H."/>
            <person name="Tonouchi N."/>
        </authorList>
    </citation>
    <scope>NUCLEOTIDE SEQUENCE</scope>
    <source>
        <strain evidence="1">NBRC 1967</strain>
    </source>
</reference>
<evidence type="ECO:0000313" key="1">
    <source>
        <dbReference type="EMBL" id="GME87989.1"/>
    </source>
</evidence>
<evidence type="ECO:0000313" key="2">
    <source>
        <dbReference type="Proteomes" id="UP001165101"/>
    </source>
</evidence>
<comment type="caution">
    <text evidence="1">The sequence shown here is derived from an EMBL/GenBank/DDBJ whole genome shotgun (WGS) entry which is preliminary data.</text>
</comment>
<dbReference type="Proteomes" id="UP001165101">
    <property type="component" value="Unassembled WGS sequence"/>
</dbReference>
<sequence length="103" mass="11560">MEALDSTVLEPTDLISVPFKFQIKDGRLLSGVLIAIDDCSNLLVTDVEEEIIVLEPSADGSKKTKETHVRRLGLMSIPRDTITKVLIKDSEFSKTIRYRLSKQ</sequence>
<keyword evidence="2" id="KW-1185">Reference proteome</keyword>
<dbReference type="EMBL" id="BSXV01000192">
    <property type="protein sequence ID" value="GME87989.1"/>
    <property type="molecule type" value="Genomic_DNA"/>
</dbReference>
<name>A0ACB5TGU3_CANBO</name>
<organism evidence="1 2">
    <name type="scientific">Candida boidinii</name>
    <name type="common">Yeast</name>
    <dbReference type="NCBI Taxonomy" id="5477"/>
    <lineage>
        <taxon>Eukaryota</taxon>
        <taxon>Fungi</taxon>
        <taxon>Dikarya</taxon>
        <taxon>Ascomycota</taxon>
        <taxon>Saccharomycotina</taxon>
        <taxon>Pichiomycetes</taxon>
        <taxon>Pichiales</taxon>
        <taxon>Pichiaceae</taxon>
        <taxon>Ogataea</taxon>
        <taxon>Ogataea/Candida clade</taxon>
    </lineage>
</organism>